<feature type="region of interest" description="Disordered" evidence="2">
    <location>
        <begin position="481"/>
        <end position="500"/>
    </location>
</feature>
<evidence type="ECO:0000256" key="1">
    <source>
        <dbReference type="SAM" id="Coils"/>
    </source>
</evidence>
<evidence type="ECO:0000313" key="4">
    <source>
        <dbReference type="Proteomes" id="UP000694402"/>
    </source>
</evidence>
<dbReference type="GO" id="GO:0035024">
    <property type="term" value="P:negative regulation of Rho protein signal transduction"/>
    <property type="evidence" value="ECO:0007669"/>
    <property type="project" value="TreeGrafter"/>
</dbReference>
<dbReference type="PANTHER" id="PTHR28616">
    <property type="entry name" value="COILED-COIL DOMAIN-CONTAINING PROTEIN 125"/>
    <property type="match status" value="1"/>
</dbReference>
<dbReference type="GO" id="GO:2000146">
    <property type="term" value="P:negative regulation of cell motility"/>
    <property type="evidence" value="ECO:0007669"/>
    <property type="project" value="TreeGrafter"/>
</dbReference>
<organism evidence="3 4">
    <name type="scientific">Oncorhynchus tshawytscha</name>
    <name type="common">Chinook salmon</name>
    <name type="synonym">Salmo tshawytscha</name>
    <dbReference type="NCBI Taxonomy" id="74940"/>
    <lineage>
        <taxon>Eukaryota</taxon>
        <taxon>Metazoa</taxon>
        <taxon>Chordata</taxon>
        <taxon>Craniata</taxon>
        <taxon>Vertebrata</taxon>
        <taxon>Euteleostomi</taxon>
        <taxon>Actinopterygii</taxon>
        <taxon>Neopterygii</taxon>
        <taxon>Teleostei</taxon>
        <taxon>Protacanthopterygii</taxon>
        <taxon>Salmoniformes</taxon>
        <taxon>Salmonidae</taxon>
        <taxon>Salmoninae</taxon>
        <taxon>Oncorhynchus</taxon>
    </lineage>
</organism>
<accession>A0AAZ3PWF3</accession>
<reference evidence="3" key="2">
    <citation type="submission" date="2025-08" db="UniProtKB">
        <authorList>
            <consortium name="Ensembl"/>
        </authorList>
    </citation>
    <scope>IDENTIFICATION</scope>
</reference>
<protein>
    <recommendedName>
        <fullName evidence="5">Coiled-coil domain-containing protein 125</fullName>
    </recommendedName>
</protein>
<feature type="region of interest" description="Disordered" evidence="2">
    <location>
        <begin position="446"/>
        <end position="472"/>
    </location>
</feature>
<dbReference type="GO" id="GO:0005737">
    <property type="term" value="C:cytoplasm"/>
    <property type="evidence" value="ECO:0007669"/>
    <property type="project" value="TreeGrafter"/>
</dbReference>
<reference evidence="4" key="1">
    <citation type="journal article" date="2018" name="PLoS ONE">
        <title>Chinook salmon (Oncorhynchus tshawytscha) genome and transcriptome.</title>
        <authorList>
            <person name="Christensen K.A."/>
            <person name="Leong J.S."/>
            <person name="Sakhrani D."/>
            <person name="Biagi C.A."/>
            <person name="Minkley D.R."/>
            <person name="Withler R.E."/>
            <person name="Rondeau E.B."/>
            <person name="Koop B.F."/>
            <person name="Devlin R.H."/>
        </authorList>
    </citation>
    <scope>NUCLEOTIDE SEQUENCE [LARGE SCALE GENOMIC DNA]</scope>
</reference>
<gene>
    <name evidence="3" type="primary">CCDC125</name>
</gene>
<keyword evidence="4" id="KW-1185">Reference proteome</keyword>
<feature type="compositionally biased region" description="Basic and acidic residues" evidence="2">
    <location>
        <begin position="489"/>
        <end position="500"/>
    </location>
</feature>
<evidence type="ECO:0008006" key="5">
    <source>
        <dbReference type="Google" id="ProtNLM"/>
    </source>
</evidence>
<feature type="coiled-coil region" evidence="1">
    <location>
        <begin position="118"/>
        <end position="145"/>
    </location>
</feature>
<feature type="compositionally biased region" description="Basic residues" evidence="2">
    <location>
        <begin position="46"/>
        <end position="56"/>
    </location>
</feature>
<proteinExistence type="predicted"/>
<dbReference type="Proteomes" id="UP000694402">
    <property type="component" value="Unassembled WGS sequence"/>
</dbReference>
<feature type="compositionally biased region" description="Acidic residues" evidence="2">
    <location>
        <begin position="24"/>
        <end position="33"/>
    </location>
</feature>
<evidence type="ECO:0000256" key="2">
    <source>
        <dbReference type="SAM" id="MobiDB-lite"/>
    </source>
</evidence>
<dbReference type="Ensembl" id="ENSOTST00005184131.1">
    <property type="protein sequence ID" value="ENSOTSP00005121212.1"/>
    <property type="gene ID" value="ENSOTSG00005067455.1"/>
</dbReference>
<name>A0AAZ3PWF3_ONCTS</name>
<reference evidence="3" key="3">
    <citation type="submission" date="2025-09" db="UniProtKB">
        <authorList>
            <consortium name="Ensembl"/>
        </authorList>
    </citation>
    <scope>IDENTIFICATION</scope>
</reference>
<dbReference type="PANTHER" id="PTHR28616:SF1">
    <property type="entry name" value="COILED-COIL DOMAIN-CONTAINING PROTEIN 125"/>
    <property type="match status" value="1"/>
</dbReference>
<dbReference type="GeneTree" id="ENSGT00940000166823"/>
<sequence>MQGGNREPAAGPEVSQSEGGPSPSEDDMAEGDLGDGMGNRPDSTIRKKLQSRRGSRGHAEELLPRTGLLKRGSEGGEAAFIWTSCSGLYTVFRQELEVEQASLQWRVRGTESLSDLSTEELRERLQEVTEEAELLRCELEVTSRHLEGKHEALKILQGQSILDRATSHTKILLQKSEERTKALEKEVNGLQWEITYNQMHFKNFEQSWEQKYVRVCSENKALSDSLGDRGREVQELRTENTAVSQQCLELLAMLNVREQRAFQGTKPSCTQGREEDQGTVLELEGHGRRMEEALLMADAFRIAFEQQLRRRSDHFLILAETDRNKSRPLRPEGKDKTASLSVAQRLRGLLPSSTEITDDPTETLHKLLDLLSDKEEALAHQRKVSFMLARNTEELERRLKTDNMLQTQVTSPPHCSSETDTCKSNHAGTSVCSSNHVQERAGVDQCHGGALSSKSDTTDLQPSEIQEAETEATDLQIQGLSLGQSPMERGGREDHLVTLL</sequence>
<evidence type="ECO:0000313" key="3">
    <source>
        <dbReference type="Ensembl" id="ENSOTSP00005121212.1"/>
    </source>
</evidence>
<feature type="region of interest" description="Disordered" evidence="2">
    <location>
        <begin position="1"/>
        <end position="68"/>
    </location>
</feature>
<dbReference type="InterPro" id="IPR034608">
    <property type="entry name" value="CCDC125"/>
</dbReference>
<dbReference type="AlphaFoldDB" id="A0AAZ3PWF3"/>
<keyword evidence="1" id="KW-0175">Coiled coil</keyword>
<feature type="compositionally biased region" description="Polar residues" evidence="2">
    <location>
        <begin position="452"/>
        <end position="464"/>
    </location>
</feature>
<feature type="region of interest" description="Disordered" evidence="2">
    <location>
        <begin position="406"/>
        <end position="430"/>
    </location>
</feature>